<dbReference type="HOGENOM" id="CLU_064868_1_0_1"/>
<evidence type="ECO:0000313" key="3">
    <source>
        <dbReference type="Proteomes" id="UP000007875"/>
    </source>
</evidence>
<dbReference type="OMA" id="VIMIRTR"/>
<name>H2ZJ85_CIOSA</name>
<dbReference type="Pfam" id="PF00085">
    <property type="entry name" value="Thioredoxin"/>
    <property type="match status" value="1"/>
</dbReference>
<dbReference type="AlphaFoldDB" id="H2ZJ85"/>
<dbReference type="PROSITE" id="PS51352">
    <property type="entry name" value="THIOREDOXIN_2"/>
    <property type="match status" value="1"/>
</dbReference>
<dbReference type="STRING" id="51511.ENSCSAVP00000017651"/>
<feature type="domain" description="Thioredoxin" evidence="1">
    <location>
        <begin position="102"/>
        <end position="217"/>
    </location>
</feature>
<evidence type="ECO:0000259" key="1">
    <source>
        <dbReference type="PROSITE" id="PS51352"/>
    </source>
</evidence>
<dbReference type="InterPro" id="IPR013766">
    <property type="entry name" value="Thioredoxin_domain"/>
</dbReference>
<organism evidence="2 3">
    <name type="scientific">Ciona savignyi</name>
    <name type="common">Pacific transparent sea squirt</name>
    <dbReference type="NCBI Taxonomy" id="51511"/>
    <lineage>
        <taxon>Eukaryota</taxon>
        <taxon>Metazoa</taxon>
        <taxon>Chordata</taxon>
        <taxon>Tunicata</taxon>
        <taxon>Ascidiacea</taxon>
        <taxon>Phlebobranchia</taxon>
        <taxon>Cionidae</taxon>
        <taxon>Ciona</taxon>
    </lineage>
</organism>
<reference evidence="2" key="3">
    <citation type="submission" date="2025-09" db="UniProtKB">
        <authorList>
            <consortium name="Ensembl"/>
        </authorList>
    </citation>
    <scope>IDENTIFICATION</scope>
</reference>
<dbReference type="GO" id="GO:0005737">
    <property type="term" value="C:cytoplasm"/>
    <property type="evidence" value="ECO:0007669"/>
    <property type="project" value="TreeGrafter"/>
</dbReference>
<dbReference type="GO" id="GO:0015035">
    <property type="term" value="F:protein-disulfide reductase activity"/>
    <property type="evidence" value="ECO:0007669"/>
    <property type="project" value="TreeGrafter"/>
</dbReference>
<dbReference type="InParanoid" id="H2ZJ85"/>
<dbReference type="InterPro" id="IPR036249">
    <property type="entry name" value="Thioredoxin-like_sf"/>
</dbReference>
<proteinExistence type="predicted"/>
<dbReference type="SUPFAM" id="SSF52833">
    <property type="entry name" value="Thioredoxin-like"/>
    <property type="match status" value="1"/>
</dbReference>
<dbReference type="PANTHER" id="PTHR45663:SF11">
    <property type="entry name" value="GEO12009P1"/>
    <property type="match status" value="1"/>
</dbReference>
<dbReference type="GeneTree" id="ENSGT00390000003751"/>
<dbReference type="Proteomes" id="UP000007875">
    <property type="component" value="Unassembled WGS sequence"/>
</dbReference>
<dbReference type="eggNOG" id="KOG0914">
    <property type="taxonomic scope" value="Eukaryota"/>
</dbReference>
<reference evidence="3" key="1">
    <citation type="submission" date="2003-08" db="EMBL/GenBank/DDBJ databases">
        <authorList>
            <person name="Birren B."/>
            <person name="Nusbaum C."/>
            <person name="Abebe A."/>
            <person name="Abouelleil A."/>
            <person name="Adekoya E."/>
            <person name="Ait-zahra M."/>
            <person name="Allen N."/>
            <person name="Allen T."/>
            <person name="An P."/>
            <person name="Anderson M."/>
            <person name="Anderson S."/>
            <person name="Arachchi H."/>
            <person name="Armbruster J."/>
            <person name="Bachantsang P."/>
            <person name="Baldwin J."/>
            <person name="Barry A."/>
            <person name="Bayul T."/>
            <person name="Blitshsteyn B."/>
            <person name="Bloom T."/>
            <person name="Blye J."/>
            <person name="Boguslavskiy L."/>
            <person name="Borowsky M."/>
            <person name="Boukhgalter B."/>
            <person name="Brunache A."/>
            <person name="Butler J."/>
            <person name="Calixte N."/>
            <person name="Calvo S."/>
            <person name="Camarata J."/>
            <person name="Campo K."/>
            <person name="Chang J."/>
            <person name="Cheshatsang Y."/>
            <person name="Citroen M."/>
            <person name="Collymore A."/>
            <person name="Considine T."/>
            <person name="Cook A."/>
            <person name="Cooke P."/>
            <person name="Corum B."/>
            <person name="Cuomo C."/>
            <person name="David R."/>
            <person name="Dawoe T."/>
            <person name="Degray S."/>
            <person name="Dodge S."/>
            <person name="Dooley K."/>
            <person name="Dorje P."/>
            <person name="Dorjee K."/>
            <person name="Dorris L."/>
            <person name="Duffey N."/>
            <person name="Dupes A."/>
            <person name="Elkins T."/>
            <person name="Engels R."/>
            <person name="Erickson J."/>
            <person name="Farina A."/>
            <person name="Faro S."/>
            <person name="Ferreira P."/>
            <person name="Fischer H."/>
            <person name="Fitzgerald M."/>
            <person name="Foley K."/>
            <person name="Gage D."/>
            <person name="Galagan J."/>
            <person name="Gearin G."/>
            <person name="Gnerre S."/>
            <person name="Gnirke A."/>
            <person name="Goyette A."/>
            <person name="Graham J."/>
            <person name="Grandbois E."/>
            <person name="Gyaltsen K."/>
            <person name="Hafez N."/>
            <person name="Hagopian D."/>
            <person name="Hagos B."/>
            <person name="Hall J."/>
            <person name="Hatcher B."/>
            <person name="Heller A."/>
            <person name="Higgins H."/>
            <person name="Honan T."/>
            <person name="Horn A."/>
            <person name="Houde N."/>
            <person name="Hughes L."/>
            <person name="Hulme W."/>
            <person name="Husby E."/>
            <person name="Iliev I."/>
            <person name="Jaffe D."/>
            <person name="Jones C."/>
            <person name="Kamal M."/>
            <person name="Kamat A."/>
            <person name="Kamvysselis M."/>
            <person name="Karlsson E."/>
            <person name="Kells C."/>
            <person name="Kieu A."/>
            <person name="Kisner P."/>
            <person name="Kodira C."/>
            <person name="Kulbokas E."/>
            <person name="Labutti K."/>
            <person name="Lama D."/>
            <person name="Landers T."/>
            <person name="Leger J."/>
            <person name="Levine S."/>
            <person name="Lewis D."/>
            <person name="Lewis T."/>
            <person name="Lindblad-toh K."/>
            <person name="Liu X."/>
            <person name="Lokyitsang T."/>
            <person name="Lokyitsang Y."/>
            <person name="Lucien O."/>
            <person name="Lui A."/>
            <person name="Ma L.J."/>
            <person name="Mabbitt R."/>
            <person name="Macdonald J."/>
            <person name="Maclean C."/>
            <person name="Major J."/>
            <person name="Manning J."/>
            <person name="Marabella R."/>
            <person name="Maru K."/>
            <person name="Matthews C."/>
            <person name="Mauceli E."/>
            <person name="Mccarthy M."/>
            <person name="Mcdonough S."/>
            <person name="Mcghee T."/>
            <person name="Meldrim J."/>
            <person name="Meneus L."/>
            <person name="Mesirov J."/>
            <person name="Mihalev A."/>
            <person name="Mihova T."/>
            <person name="Mikkelsen T."/>
            <person name="Mlenga V."/>
            <person name="Moru K."/>
            <person name="Mozes J."/>
            <person name="Mulrain L."/>
            <person name="Munson G."/>
            <person name="Naylor J."/>
            <person name="Newes C."/>
            <person name="Nguyen C."/>
            <person name="Nguyen N."/>
            <person name="Nguyen T."/>
            <person name="Nicol R."/>
            <person name="Nielsen C."/>
            <person name="Nizzari M."/>
            <person name="Norbu C."/>
            <person name="Norbu N."/>
            <person name="O'donnell P."/>
            <person name="Okoawo O."/>
            <person name="O'leary S."/>
            <person name="Omotosho B."/>
            <person name="O'neill K."/>
            <person name="Osman S."/>
            <person name="Parker S."/>
            <person name="Perrin D."/>
            <person name="Phunkhang P."/>
            <person name="Piqani B."/>
            <person name="Purcell S."/>
            <person name="Rachupka T."/>
            <person name="Ramasamy U."/>
            <person name="Rameau R."/>
            <person name="Ray V."/>
            <person name="Raymond C."/>
            <person name="Retta R."/>
            <person name="Richardson S."/>
            <person name="Rise C."/>
            <person name="Rodriguez J."/>
            <person name="Rogers J."/>
            <person name="Rogov P."/>
            <person name="Rutman M."/>
            <person name="Schupbach R."/>
            <person name="Seaman C."/>
            <person name="Settipalli S."/>
            <person name="Sharpe T."/>
            <person name="Sheridan J."/>
            <person name="Sherpa N."/>
            <person name="Shi J."/>
            <person name="Smirnov S."/>
            <person name="Smith C."/>
            <person name="Sougnez C."/>
            <person name="Spencer B."/>
            <person name="Stalker J."/>
            <person name="Stange-thomann N."/>
            <person name="Stavropoulos S."/>
            <person name="Stetson K."/>
            <person name="Stone C."/>
            <person name="Stone S."/>
            <person name="Stubbs M."/>
            <person name="Talamas J."/>
            <person name="Tchuinga P."/>
            <person name="Tenzing P."/>
            <person name="Tesfaye S."/>
            <person name="Theodore J."/>
            <person name="Thoulutsang Y."/>
            <person name="Topham K."/>
            <person name="Towey S."/>
            <person name="Tsamla T."/>
            <person name="Tsomo N."/>
            <person name="Vallee D."/>
            <person name="Vassiliev H."/>
            <person name="Venkataraman V."/>
            <person name="Vinson J."/>
            <person name="Vo A."/>
            <person name="Wade C."/>
            <person name="Wang S."/>
            <person name="Wangchuk T."/>
            <person name="Wangdi T."/>
            <person name="Whittaker C."/>
            <person name="Wilkinson J."/>
            <person name="Wu Y."/>
            <person name="Wyman D."/>
            <person name="Yadav S."/>
            <person name="Yang S."/>
            <person name="Yang X."/>
            <person name="Yeager S."/>
            <person name="Yee E."/>
            <person name="Young G."/>
            <person name="Zainoun J."/>
            <person name="Zembeck L."/>
            <person name="Zimmer A."/>
            <person name="Zody M."/>
            <person name="Lander E."/>
        </authorList>
    </citation>
    <scope>NUCLEOTIDE SEQUENCE [LARGE SCALE GENOMIC DNA]</scope>
</reference>
<dbReference type="PANTHER" id="PTHR45663">
    <property type="entry name" value="GEO12009P1"/>
    <property type="match status" value="1"/>
</dbReference>
<accession>H2ZJ85</accession>
<evidence type="ECO:0000313" key="2">
    <source>
        <dbReference type="Ensembl" id="ENSCSAVP00000017651.1"/>
    </source>
</evidence>
<sequence>MSMLFILLRKIPPICSYMPAFDGDVCTFDWREVEIGMFLLSLIVIKNRAAVSAEQMITSTLMYSKLASAALFYRLDPRFSIVYCALCVFRLWLFPDYFTDVPEDLTYFSDTTLQEALDEDRRVTWVVEFYTTWSPHCHSVSPVFSELSNEYATTYLRFGKIDIGKYPKAAKMYGVSASTMSQQLPTFIVFEDGKAVDWRPMLGTNKKFVKYVFSAENVKRDFGMNNLYEESLVKCKKFKKGKKEE</sequence>
<dbReference type="Gene3D" id="3.40.30.10">
    <property type="entry name" value="Glutaredoxin"/>
    <property type="match status" value="1"/>
</dbReference>
<protein>
    <recommendedName>
        <fullName evidence="1">Thioredoxin domain-containing protein</fullName>
    </recommendedName>
</protein>
<dbReference type="Ensembl" id="ENSCSAVT00000017843.1">
    <property type="protein sequence ID" value="ENSCSAVP00000017651.1"/>
    <property type="gene ID" value="ENSCSAVG00000010392.1"/>
</dbReference>
<reference evidence="2" key="2">
    <citation type="submission" date="2025-08" db="UniProtKB">
        <authorList>
            <consortium name="Ensembl"/>
        </authorList>
    </citation>
    <scope>IDENTIFICATION</scope>
</reference>
<keyword evidence="3" id="KW-1185">Reference proteome</keyword>